<evidence type="ECO:0000259" key="6">
    <source>
        <dbReference type="PROSITE" id="PS51733"/>
    </source>
</evidence>
<evidence type="ECO:0000256" key="2">
    <source>
        <dbReference type="ARBA" id="ARBA00007907"/>
    </source>
</evidence>
<dbReference type="EMBL" id="KZ454988">
    <property type="protein sequence ID" value="PKI85232.1"/>
    <property type="molecule type" value="Genomic_DNA"/>
</dbReference>
<keyword evidence="8" id="KW-1185">Reference proteome</keyword>
<reference evidence="7 8" key="1">
    <citation type="submission" date="2017-10" db="EMBL/GenBank/DDBJ databases">
        <title>A novel species of cold-tolerant Malassezia isolated from bats.</title>
        <authorList>
            <person name="Lorch J.M."/>
            <person name="Palmer J.M."/>
            <person name="Vanderwolf K.J."/>
            <person name="Schmidt K.Z."/>
            <person name="Verant M.L."/>
            <person name="Weller T.J."/>
            <person name="Blehert D.S."/>
        </authorList>
    </citation>
    <scope>NUCLEOTIDE SEQUENCE [LARGE SCALE GENOMIC DNA]</scope>
    <source>
        <strain evidence="7 8">NWHC:44797-103</strain>
    </source>
</reference>
<dbReference type="Pfam" id="PF21948">
    <property type="entry name" value="LplA-B_cat"/>
    <property type="match status" value="1"/>
</dbReference>
<evidence type="ECO:0000256" key="1">
    <source>
        <dbReference type="ARBA" id="ARBA00004821"/>
    </source>
</evidence>
<comment type="pathway">
    <text evidence="1">Protein modification; protein lipoylation via endogenous pathway; protein N(6)-(lipoyl)lysine from octanoyl-[acyl-carrier-protein]: step 1/2.</text>
</comment>
<dbReference type="InterPro" id="IPR020605">
    <property type="entry name" value="Octanoyltransferase_CS"/>
</dbReference>
<dbReference type="AlphaFoldDB" id="A0A2N1JFA5"/>
<evidence type="ECO:0000313" key="7">
    <source>
        <dbReference type="EMBL" id="PKI85232.1"/>
    </source>
</evidence>
<dbReference type="PROSITE" id="PS51733">
    <property type="entry name" value="BPL_LPL_CATALYTIC"/>
    <property type="match status" value="1"/>
</dbReference>
<comment type="similarity">
    <text evidence="2">Belongs to the LipB family.</text>
</comment>
<dbReference type="GO" id="GO:0033819">
    <property type="term" value="F:lipoyl(octanoyl) transferase activity"/>
    <property type="evidence" value="ECO:0007669"/>
    <property type="project" value="UniProtKB-EC"/>
</dbReference>
<sequence length="308" mass="33803">MFASRIFHAAKFGTPSIVRQPLCVSHIPYYLPYELGLQLQEHLVQRRLSARGELRKAGVKLSAAAPSEPLSRDLKHAHEIATMDIMLLLQHLPVFTYGRRSDPQAEPGVQHTLPAQVIQTRRGGLMTYHGPGQLIGYPIVDVGAMQVSAQCYVAWLQRALRNTLAANPLCISTQDPPTVEPKYAGVWINSKSKIGSIGVHIRHRLTSHGFSLNVHEDSLSGFKKITACGLSDVRMTCIDEQVLQSGRIPDVPLSKVAELAAAEFGNALGRKIVPVDDSLITYVPSVNEHGQQYVDHILVDGHKIVPAL</sequence>
<dbReference type="OrthoDB" id="19908at2759"/>
<evidence type="ECO:0000256" key="4">
    <source>
        <dbReference type="ARBA" id="ARBA00022679"/>
    </source>
</evidence>
<dbReference type="Proteomes" id="UP000232875">
    <property type="component" value="Unassembled WGS sequence"/>
</dbReference>
<dbReference type="Gene3D" id="3.30.930.10">
    <property type="entry name" value="Bira Bifunctional Protein, Domain 2"/>
    <property type="match status" value="1"/>
</dbReference>
<proteinExistence type="inferred from homology"/>
<feature type="domain" description="BPL/LPL catalytic" evidence="6">
    <location>
        <begin position="80"/>
        <end position="272"/>
    </location>
</feature>
<keyword evidence="5" id="KW-0012">Acyltransferase</keyword>
<dbReference type="EC" id="2.3.1.181" evidence="3"/>
<dbReference type="PANTHER" id="PTHR10993:SF7">
    <property type="entry name" value="LIPOYLTRANSFERASE 2, MITOCHONDRIAL-RELATED"/>
    <property type="match status" value="1"/>
</dbReference>
<dbReference type="InterPro" id="IPR045864">
    <property type="entry name" value="aa-tRNA-synth_II/BPL/LPL"/>
</dbReference>
<evidence type="ECO:0000313" key="8">
    <source>
        <dbReference type="Proteomes" id="UP000232875"/>
    </source>
</evidence>
<accession>A0A2N1JFA5</accession>
<evidence type="ECO:0000256" key="3">
    <source>
        <dbReference type="ARBA" id="ARBA00012334"/>
    </source>
</evidence>
<protein>
    <recommendedName>
        <fullName evidence="3">lipoyl(octanoyl) transferase</fullName>
        <ecNumber evidence="3">2.3.1.181</ecNumber>
    </recommendedName>
</protein>
<evidence type="ECO:0000256" key="5">
    <source>
        <dbReference type="ARBA" id="ARBA00023315"/>
    </source>
</evidence>
<dbReference type="InterPro" id="IPR000544">
    <property type="entry name" value="Octanoyltransferase"/>
</dbReference>
<dbReference type="UniPathway" id="UPA00538">
    <property type="reaction ID" value="UER00592"/>
</dbReference>
<name>A0A2N1JFA5_9BASI</name>
<dbReference type="STRING" id="2020962.A0A2N1JFA5"/>
<dbReference type="SUPFAM" id="SSF55681">
    <property type="entry name" value="Class II aaRS and biotin synthetases"/>
    <property type="match status" value="1"/>
</dbReference>
<gene>
    <name evidence="7" type="ORF">MVES_000791</name>
</gene>
<dbReference type="InterPro" id="IPR004143">
    <property type="entry name" value="BPL_LPL_catalytic"/>
</dbReference>
<dbReference type="PANTHER" id="PTHR10993">
    <property type="entry name" value="OCTANOYLTRANSFERASE"/>
    <property type="match status" value="1"/>
</dbReference>
<keyword evidence="4" id="KW-0808">Transferase</keyword>
<dbReference type="NCBIfam" id="TIGR00214">
    <property type="entry name" value="lipB"/>
    <property type="match status" value="1"/>
</dbReference>
<dbReference type="PROSITE" id="PS01313">
    <property type="entry name" value="LIPB"/>
    <property type="match status" value="1"/>
</dbReference>
<dbReference type="GO" id="GO:0009249">
    <property type="term" value="P:protein lipoylation"/>
    <property type="evidence" value="ECO:0007669"/>
    <property type="project" value="InterPro"/>
</dbReference>
<organism evidence="7 8">
    <name type="scientific">Malassezia vespertilionis</name>
    <dbReference type="NCBI Taxonomy" id="2020962"/>
    <lineage>
        <taxon>Eukaryota</taxon>
        <taxon>Fungi</taxon>
        <taxon>Dikarya</taxon>
        <taxon>Basidiomycota</taxon>
        <taxon>Ustilaginomycotina</taxon>
        <taxon>Malasseziomycetes</taxon>
        <taxon>Malasseziales</taxon>
        <taxon>Malasseziaceae</taxon>
        <taxon>Malassezia</taxon>
    </lineage>
</organism>